<geneLocation type="plasmid" evidence="1">
    <name>pCLP</name>
</geneLocation>
<dbReference type="Proteomes" id="UP000003081">
    <property type="component" value="Unassembled WGS sequence"/>
</dbReference>
<dbReference type="AlphaFoldDB" id="C4IN67"/>
<evidence type="ECO:0000313" key="2">
    <source>
        <dbReference type="Proteomes" id="UP000003081"/>
    </source>
</evidence>
<gene>
    <name evidence="1" type="ORF">CLP_4350</name>
</gene>
<protein>
    <submittedName>
        <fullName evidence="1">Uncharacterized protein</fullName>
    </submittedName>
</protein>
<dbReference type="HOGENOM" id="CLU_3336880_0_0_9"/>
<reference evidence="1 2" key="1">
    <citation type="submission" date="2009-08" db="EMBL/GenBank/DDBJ databases">
        <authorList>
            <person name="Shrivastava S."/>
            <person name="Brinkac L.B."/>
            <person name="Brown J.L."/>
            <person name="Bruce D.B."/>
            <person name="Detter C."/>
            <person name="Green L.D."/>
            <person name="Munk C.A."/>
            <person name="Rogers Y.C."/>
            <person name="Tapia R."/>
            <person name="Sims D.R."/>
            <person name="Smith L.A."/>
            <person name="Smith T.J."/>
            <person name="Sutton G."/>
            <person name="Brettin T."/>
        </authorList>
    </citation>
    <scope>NUCLEOTIDE SEQUENCE [LARGE SCALE GENOMIC DNA]</scope>
    <source>
        <strain evidence="2">E4 str. BoNT E BL5262</strain>
        <plasmid evidence="1">pCLP</plasmid>
    </source>
</reference>
<evidence type="ECO:0000313" key="1">
    <source>
        <dbReference type="EMBL" id="EEP52304.1"/>
    </source>
</evidence>
<dbReference type="EMBL" id="ACOM01000013">
    <property type="protein sequence ID" value="EEP52304.1"/>
    <property type="molecule type" value="Genomic_DNA"/>
</dbReference>
<sequence>RLNDVIYEEFKEFADRNKQFTVKELVSQALKEFIQKYK</sequence>
<name>C4IN67_CLOBU</name>
<keyword evidence="1" id="KW-0614">Plasmid</keyword>
<feature type="non-terminal residue" evidence="1">
    <location>
        <position position="1"/>
    </location>
</feature>
<comment type="caution">
    <text evidence="1">The sequence shown here is derived from an EMBL/GenBank/DDBJ whole genome shotgun (WGS) entry which is preliminary data.</text>
</comment>
<organism evidence="1 2">
    <name type="scientific">Clostridium butyricum E4 str. BoNT E BL5262</name>
    <dbReference type="NCBI Taxonomy" id="632245"/>
    <lineage>
        <taxon>Bacteria</taxon>
        <taxon>Bacillati</taxon>
        <taxon>Bacillota</taxon>
        <taxon>Clostridia</taxon>
        <taxon>Eubacteriales</taxon>
        <taxon>Clostridiaceae</taxon>
        <taxon>Clostridium</taxon>
    </lineage>
</organism>
<accession>C4IN67</accession>
<keyword evidence="2" id="KW-1185">Reference proteome</keyword>
<proteinExistence type="predicted"/>